<dbReference type="RefSeq" id="XP_020072020.1">
    <property type="nucleotide sequence ID" value="XM_020214612.1"/>
</dbReference>
<dbReference type="OMA" id="NQGGEHN"/>
<feature type="compositionally biased region" description="Polar residues" evidence="6">
    <location>
        <begin position="11"/>
        <end position="20"/>
    </location>
</feature>
<comment type="similarity">
    <text evidence="2 4">Belongs to the ATPase inhibitor family.</text>
</comment>
<feature type="region of interest" description="Disordered" evidence="6">
    <location>
        <begin position="1"/>
        <end position="21"/>
    </location>
</feature>
<protein>
    <recommendedName>
        <fullName evidence="4">ATPase inhibitor, mitochondrial</fullName>
    </recommendedName>
</protein>
<feature type="coiled-coil region" evidence="5">
    <location>
        <begin position="34"/>
        <end position="61"/>
    </location>
</feature>
<reference evidence="7 8" key="1">
    <citation type="journal article" date="2016" name="Proc. Natl. Acad. Sci. U.S.A.">
        <title>Comparative genomics of biotechnologically important yeasts.</title>
        <authorList>
            <person name="Riley R."/>
            <person name="Haridas S."/>
            <person name="Wolfe K.H."/>
            <person name="Lopes M.R."/>
            <person name="Hittinger C.T."/>
            <person name="Goeker M."/>
            <person name="Salamov A.A."/>
            <person name="Wisecaver J.H."/>
            <person name="Long T.M."/>
            <person name="Calvey C.H."/>
            <person name="Aerts A.L."/>
            <person name="Barry K.W."/>
            <person name="Choi C."/>
            <person name="Clum A."/>
            <person name="Coughlan A.Y."/>
            <person name="Deshpande S."/>
            <person name="Douglass A.P."/>
            <person name="Hanson S.J."/>
            <person name="Klenk H.-P."/>
            <person name="LaButti K.M."/>
            <person name="Lapidus A."/>
            <person name="Lindquist E.A."/>
            <person name="Lipzen A.M."/>
            <person name="Meier-Kolthoff J.P."/>
            <person name="Ohm R.A."/>
            <person name="Otillar R.P."/>
            <person name="Pangilinan J.L."/>
            <person name="Peng Y."/>
            <person name="Rokas A."/>
            <person name="Rosa C.A."/>
            <person name="Scheuner C."/>
            <person name="Sibirny A.A."/>
            <person name="Slot J.C."/>
            <person name="Stielow J.B."/>
            <person name="Sun H."/>
            <person name="Kurtzman C.P."/>
            <person name="Blackwell M."/>
            <person name="Grigoriev I.V."/>
            <person name="Jeffries T.W."/>
        </authorList>
    </citation>
    <scope>NUCLEOTIDE SEQUENCE [LARGE SCALE GENOMIC DNA]</scope>
    <source>
        <strain evidence="8">ATCC 18201 / CBS 1600 / BCRC 20928 / JCM 3617 / NBRC 0987 / NRRL Y-1542</strain>
    </source>
</reference>
<evidence type="ECO:0000256" key="6">
    <source>
        <dbReference type="SAM" id="MobiDB-lite"/>
    </source>
</evidence>
<evidence type="ECO:0000313" key="8">
    <source>
        <dbReference type="Proteomes" id="UP000094389"/>
    </source>
</evidence>
<dbReference type="GeneID" id="30989008"/>
<evidence type="ECO:0000256" key="5">
    <source>
        <dbReference type="SAM" id="Coils"/>
    </source>
</evidence>
<evidence type="ECO:0000256" key="3">
    <source>
        <dbReference type="ARBA" id="ARBA00023128"/>
    </source>
</evidence>
<dbReference type="Proteomes" id="UP000094389">
    <property type="component" value="Unassembled WGS sequence"/>
</dbReference>
<evidence type="ECO:0000313" key="7">
    <source>
        <dbReference type="EMBL" id="ODV74981.1"/>
    </source>
</evidence>
<dbReference type="InterPro" id="IPR007648">
    <property type="entry name" value="ATPase_inhibitor_mt"/>
</dbReference>
<evidence type="ECO:0000256" key="4">
    <source>
        <dbReference type="RuleBase" id="RU368087"/>
    </source>
</evidence>
<evidence type="ECO:0000256" key="2">
    <source>
        <dbReference type="ARBA" id="ARBA00010901"/>
    </source>
</evidence>
<dbReference type="AlphaFoldDB" id="A0A1E4S642"/>
<keyword evidence="8" id="KW-1185">Reference proteome</keyword>
<sequence length="67" mass="7804">MRFYTAGATGATRQDGSTDAFNKREKAQEDLYIRQHEKEQLEALKESLKKQKESLDELEKKIDDLTK</sequence>
<dbReference type="SUPFAM" id="SSF64602">
    <property type="entry name" value="F1 ATPase inhibitor, IF1, C-terminal domain"/>
    <property type="match status" value="1"/>
</dbReference>
<keyword evidence="3" id="KW-0496">Mitochondrion</keyword>
<keyword evidence="5" id="KW-0175">Coiled coil</keyword>
<name>A0A1E4S642_CYBJN</name>
<dbReference type="OrthoDB" id="5532350at2759"/>
<dbReference type="GO" id="GO:0005739">
    <property type="term" value="C:mitochondrion"/>
    <property type="evidence" value="ECO:0007669"/>
    <property type="project" value="UniProtKB-SubCell"/>
</dbReference>
<gene>
    <name evidence="7" type="ORF">CYBJADRAFT_166752</name>
</gene>
<dbReference type="Pfam" id="PF04568">
    <property type="entry name" value="IATP"/>
    <property type="match status" value="1"/>
</dbReference>
<comment type="subcellular location">
    <subcellularLocation>
        <location evidence="1">Mitochondrion</location>
    </subcellularLocation>
</comment>
<proteinExistence type="inferred from homology"/>
<dbReference type="EMBL" id="KV453927">
    <property type="protein sequence ID" value="ODV74981.1"/>
    <property type="molecule type" value="Genomic_DNA"/>
</dbReference>
<comment type="function">
    <text evidence="4">Inhibits the enzyme activity of ATPase.</text>
</comment>
<evidence type="ECO:0000256" key="1">
    <source>
        <dbReference type="ARBA" id="ARBA00004173"/>
    </source>
</evidence>
<dbReference type="GO" id="GO:0042030">
    <property type="term" value="F:ATPase inhibitor activity"/>
    <property type="evidence" value="ECO:0007669"/>
    <property type="project" value="InterPro"/>
</dbReference>
<accession>A0A1E4S642</accession>
<dbReference type="STRING" id="983966.A0A1E4S642"/>
<organism evidence="7 8">
    <name type="scientific">Cyberlindnera jadinii (strain ATCC 18201 / CBS 1600 / BCRC 20928 / JCM 3617 / NBRC 0987 / NRRL Y-1542)</name>
    <name type="common">Torula yeast</name>
    <name type="synonym">Candida utilis</name>
    <dbReference type="NCBI Taxonomy" id="983966"/>
    <lineage>
        <taxon>Eukaryota</taxon>
        <taxon>Fungi</taxon>
        <taxon>Dikarya</taxon>
        <taxon>Ascomycota</taxon>
        <taxon>Saccharomycotina</taxon>
        <taxon>Saccharomycetes</taxon>
        <taxon>Phaffomycetales</taxon>
        <taxon>Phaffomycetaceae</taxon>
        <taxon>Cyberlindnera</taxon>
    </lineage>
</organism>
<dbReference type="Gene3D" id="1.20.5.500">
    <property type="entry name" value="Single helix bin"/>
    <property type="match status" value="1"/>
</dbReference>